<proteinExistence type="predicted"/>
<comment type="subcellular location">
    <subcellularLocation>
        <location evidence="1">Cell membrane</location>
        <topology evidence="1">Multi-pass membrane protein</topology>
    </subcellularLocation>
</comment>
<evidence type="ECO:0000256" key="4">
    <source>
        <dbReference type="ARBA" id="ARBA00022989"/>
    </source>
</evidence>
<dbReference type="Pfam" id="PF12679">
    <property type="entry name" value="ABC2_membrane_2"/>
    <property type="match status" value="1"/>
</dbReference>
<feature type="transmembrane region" description="Helical" evidence="6">
    <location>
        <begin position="52"/>
        <end position="73"/>
    </location>
</feature>
<feature type="transmembrane region" description="Helical" evidence="6">
    <location>
        <begin position="213"/>
        <end position="233"/>
    </location>
</feature>
<dbReference type="OrthoDB" id="9794512at2"/>
<feature type="transmembrane region" description="Helical" evidence="6">
    <location>
        <begin position="12"/>
        <end position="40"/>
    </location>
</feature>
<sequence length="236" mass="25530">MGNILLITRRELGTYFNSVVAYIVVILFLVITGALFWLNFFQEISVVSLRAFFSQAPLFLAFFAPAITMGLLASEKRSGTLELLMTMPVSDLQIVVGKFLAAVVLLGVVFLMTLPYPLTLSMLGELDWGAVGAGYIGLMLLGATYAAVGVMASSFTRDQVVAILVAFSICFFLYLVDQLVGPASGAAVRAAEYLSTSYHFENIARGVVDARDVFYYLSVMGVSLGVATLSVGARRW</sequence>
<evidence type="ECO:0000256" key="5">
    <source>
        <dbReference type="ARBA" id="ARBA00023136"/>
    </source>
</evidence>
<feature type="transmembrane region" description="Helical" evidence="6">
    <location>
        <begin position="94"/>
        <end position="116"/>
    </location>
</feature>
<keyword evidence="5 6" id="KW-0472">Membrane</keyword>
<evidence type="ECO:0000313" key="7">
    <source>
        <dbReference type="EMBL" id="RAL20279.1"/>
    </source>
</evidence>
<protein>
    <submittedName>
        <fullName evidence="7">ABC transporter</fullName>
    </submittedName>
</protein>
<evidence type="ECO:0000313" key="8">
    <source>
        <dbReference type="Proteomes" id="UP000249169"/>
    </source>
</evidence>
<dbReference type="PANTHER" id="PTHR30294">
    <property type="entry name" value="MEMBRANE COMPONENT OF ABC TRANSPORTER YHHJ-RELATED"/>
    <property type="match status" value="1"/>
</dbReference>
<evidence type="ECO:0000256" key="1">
    <source>
        <dbReference type="ARBA" id="ARBA00004651"/>
    </source>
</evidence>
<accession>A0A328C1W8</accession>
<keyword evidence="2" id="KW-1003">Cell membrane</keyword>
<comment type="caution">
    <text evidence="7">The sequence shown here is derived from an EMBL/GenBank/DDBJ whole genome shotgun (WGS) entry which is preliminary data.</text>
</comment>
<dbReference type="InterPro" id="IPR051449">
    <property type="entry name" value="ABC-2_transporter_component"/>
</dbReference>
<gene>
    <name evidence="7" type="ORF">DL240_18035</name>
</gene>
<dbReference type="PANTHER" id="PTHR30294:SF29">
    <property type="entry name" value="MULTIDRUG ABC TRANSPORTER PERMEASE YBHS-RELATED"/>
    <property type="match status" value="1"/>
</dbReference>
<keyword evidence="3 6" id="KW-0812">Transmembrane</keyword>
<evidence type="ECO:0000256" key="3">
    <source>
        <dbReference type="ARBA" id="ARBA00022692"/>
    </source>
</evidence>
<dbReference type="AlphaFoldDB" id="A0A328C1W8"/>
<feature type="transmembrane region" description="Helical" evidence="6">
    <location>
        <begin position="128"/>
        <end position="148"/>
    </location>
</feature>
<feature type="transmembrane region" description="Helical" evidence="6">
    <location>
        <begin position="160"/>
        <end position="176"/>
    </location>
</feature>
<organism evidence="7 8">
    <name type="scientific">Lujinxingia litoralis</name>
    <dbReference type="NCBI Taxonomy" id="2211119"/>
    <lineage>
        <taxon>Bacteria</taxon>
        <taxon>Deltaproteobacteria</taxon>
        <taxon>Bradymonadales</taxon>
        <taxon>Lujinxingiaceae</taxon>
        <taxon>Lujinxingia</taxon>
    </lineage>
</organism>
<dbReference type="RefSeq" id="WP_111731297.1">
    <property type="nucleotide sequence ID" value="NZ_QHKO01000012.1"/>
</dbReference>
<name>A0A328C1W8_9DELT</name>
<keyword evidence="8" id="KW-1185">Reference proteome</keyword>
<dbReference type="GO" id="GO:0140359">
    <property type="term" value="F:ABC-type transporter activity"/>
    <property type="evidence" value="ECO:0007669"/>
    <property type="project" value="InterPro"/>
</dbReference>
<dbReference type="EMBL" id="QHKO01000012">
    <property type="protein sequence ID" value="RAL20279.1"/>
    <property type="molecule type" value="Genomic_DNA"/>
</dbReference>
<dbReference type="Proteomes" id="UP000249169">
    <property type="component" value="Unassembled WGS sequence"/>
</dbReference>
<reference evidence="7 8" key="1">
    <citation type="submission" date="2018-05" db="EMBL/GenBank/DDBJ databases">
        <title>Lujinxingia marina gen. nov. sp. nov., a new facultative anaerobic member of the class Deltaproteobacteria, and proposal of Lujinxingaceae fam. nov.</title>
        <authorList>
            <person name="Li C.-M."/>
        </authorList>
    </citation>
    <scope>NUCLEOTIDE SEQUENCE [LARGE SCALE GENOMIC DNA]</scope>
    <source>
        <strain evidence="7 8">B210</strain>
    </source>
</reference>
<dbReference type="GO" id="GO:0005886">
    <property type="term" value="C:plasma membrane"/>
    <property type="evidence" value="ECO:0007669"/>
    <property type="project" value="UniProtKB-SubCell"/>
</dbReference>
<evidence type="ECO:0000256" key="6">
    <source>
        <dbReference type="SAM" id="Phobius"/>
    </source>
</evidence>
<keyword evidence="4 6" id="KW-1133">Transmembrane helix</keyword>
<evidence type="ECO:0000256" key="2">
    <source>
        <dbReference type="ARBA" id="ARBA00022475"/>
    </source>
</evidence>